<keyword evidence="2" id="KW-0472">Membrane</keyword>
<name>A0ABW6MFD9_9ACTN</name>
<feature type="compositionally biased region" description="Low complexity" evidence="1">
    <location>
        <begin position="196"/>
        <end position="208"/>
    </location>
</feature>
<reference evidence="3 4" key="1">
    <citation type="submission" date="2024-10" db="EMBL/GenBank/DDBJ databases">
        <title>The Natural Products Discovery Center: Release of the First 8490 Sequenced Strains for Exploring Actinobacteria Biosynthetic Diversity.</title>
        <authorList>
            <person name="Kalkreuter E."/>
            <person name="Kautsar S.A."/>
            <person name="Yang D."/>
            <person name="Bader C.D."/>
            <person name="Teijaro C.N."/>
            <person name="Fluegel L."/>
            <person name="Davis C.M."/>
            <person name="Simpson J.R."/>
            <person name="Lauterbach L."/>
            <person name="Steele A.D."/>
            <person name="Gui C."/>
            <person name="Meng S."/>
            <person name="Li G."/>
            <person name="Viehrig K."/>
            <person name="Ye F."/>
            <person name="Su P."/>
            <person name="Kiefer A.F."/>
            <person name="Nichols A."/>
            <person name="Cepeda A.J."/>
            <person name="Yan W."/>
            <person name="Fan B."/>
            <person name="Jiang Y."/>
            <person name="Adhikari A."/>
            <person name="Zheng C.-J."/>
            <person name="Schuster L."/>
            <person name="Cowan T.M."/>
            <person name="Smanski M.J."/>
            <person name="Chevrette M.G."/>
            <person name="De Carvalho L.P.S."/>
            <person name="Shen B."/>
        </authorList>
    </citation>
    <scope>NUCLEOTIDE SEQUENCE [LARGE SCALE GENOMIC DNA]</scope>
    <source>
        <strain evidence="3 4">NPDC006488</strain>
    </source>
</reference>
<dbReference type="Proteomes" id="UP001601303">
    <property type="component" value="Unassembled WGS sequence"/>
</dbReference>
<evidence type="ECO:0000256" key="1">
    <source>
        <dbReference type="SAM" id="MobiDB-lite"/>
    </source>
</evidence>
<evidence type="ECO:0000313" key="4">
    <source>
        <dbReference type="Proteomes" id="UP001601303"/>
    </source>
</evidence>
<proteinExistence type="predicted"/>
<dbReference type="RefSeq" id="WP_388112051.1">
    <property type="nucleotide sequence ID" value="NZ_JBIAHM010000013.1"/>
</dbReference>
<comment type="caution">
    <text evidence="3">The sequence shown here is derived from an EMBL/GenBank/DDBJ whole genome shotgun (WGS) entry which is preliminary data.</text>
</comment>
<organism evidence="3 4">
    <name type="scientific">Streptomyces hokutonensis</name>
    <dbReference type="NCBI Taxonomy" id="1306990"/>
    <lineage>
        <taxon>Bacteria</taxon>
        <taxon>Bacillati</taxon>
        <taxon>Actinomycetota</taxon>
        <taxon>Actinomycetes</taxon>
        <taxon>Kitasatosporales</taxon>
        <taxon>Streptomycetaceae</taxon>
        <taxon>Streptomyces</taxon>
    </lineage>
</organism>
<keyword evidence="2" id="KW-1133">Transmembrane helix</keyword>
<evidence type="ECO:0000313" key="3">
    <source>
        <dbReference type="EMBL" id="MFE9603440.1"/>
    </source>
</evidence>
<evidence type="ECO:0000256" key="2">
    <source>
        <dbReference type="SAM" id="Phobius"/>
    </source>
</evidence>
<gene>
    <name evidence="3" type="ORF">ACFYNQ_33350</name>
</gene>
<evidence type="ECO:0008006" key="5">
    <source>
        <dbReference type="Google" id="ProtNLM"/>
    </source>
</evidence>
<feature type="region of interest" description="Disordered" evidence="1">
    <location>
        <begin position="183"/>
        <end position="216"/>
    </location>
</feature>
<accession>A0ABW6MFD9</accession>
<dbReference type="EMBL" id="JBIAHM010000013">
    <property type="protein sequence ID" value="MFE9603440.1"/>
    <property type="molecule type" value="Genomic_DNA"/>
</dbReference>
<sequence length="216" mass="23353">MSTGVIIVLIVILVGVVAAAAALVPRARGGFGGSGLKRRFGPEYDRTVARHDGDTKAAERELGERVQQHGSLREQPLEPAAREQYQARWAAAQELFVDSPRQAVTDVDQLLGEVAGARGFPDVEEYDKQFDALSVHHSDHVHGYRRVHRVVQSPTNGAPEGQASTEEMREAVLEARALFDDLVSADNGDGRGSGSSRGRTGRHTFGSFNRQAVKGS</sequence>
<protein>
    <recommendedName>
        <fullName evidence="5">Secreted protein</fullName>
    </recommendedName>
</protein>
<keyword evidence="4" id="KW-1185">Reference proteome</keyword>
<feature type="transmembrane region" description="Helical" evidence="2">
    <location>
        <begin position="6"/>
        <end position="24"/>
    </location>
</feature>
<keyword evidence="2" id="KW-0812">Transmembrane</keyword>